<name>A0A2K1JR65_PHYPA</name>
<dbReference type="Proteomes" id="UP000006727">
    <property type="component" value="Chromosome 12"/>
</dbReference>
<dbReference type="GO" id="GO:0005852">
    <property type="term" value="C:eukaryotic translation initiation factor 3 complex"/>
    <property type="evidence" value="ECO:0000318"/>
    <property type="project" value="GO_Central"/>
</dbReference>
<sequence length="214" mass="23998">MWLCIEAQKDIHFYLFVSEHGNSDLARRLLVFAGADDFVPLPPVLAKEVPVVKNPWDDEDAEEQLKEEEKPKPAAALKPKTEKNKEKSKKVDDNDGVLSDPLAEKLLVEEADFQNTSELFGGKLKGGPSFEDFIPTSEDDFLEYAELLAQKIRPFEKSFHYMTLLRAIMRLSVANMKASDAKEVASSMTVIANEKLKPERDTTAGNKKTGAKKK</sequence>
<organism evidence="5">
    <name type="scientific">Physcomitrium patens</name>
    <name type="common">Spreading-leaved earth moss</name>
    <name type="synonym">Physcomitrella patens</name>
    <dbReference type="NCBI Taxonomy" id="3218"/>
    <lineage>
        <taxon>Eukaryota</taxon>
        <taxon>Viridiplantae</taxon>
        <taxon>Streptophyta</taxon>
        <taxon>Embryophyta</taxon>
        <taxon>Bryophyta</taxon>
        <taxon>Bryophytina</taxon>
        <taxon>Bryopsida</taxon>
        <taxon>Funariidae</taxon>
        <taxon>Funariales</taxon>
        <taxon>Funariaceae</taxon>
        <taxon>Physcomitrium</taxon>
    </lineage>
</organism>
<keyword evidence="2" id="KW-0396">Initiation factor</keyword>
<dbReference type="Gramene" id="Pp3c12_15100V3.2">
    <property type="protein sequence ID" value="Pp3c12_15100V3.2"/>
    <property type="gene ID" value="Pp3c12_15100"/>
</dbReference>
<reference evidence="6" key="3">
    <citation type="submission" date="2020-12" db="UniProtKB">
        <authorList>
            <consortium name="EnsemblPlants"/>
        </authorList>
    </citation>
    <scope>IDENTIFICATION</scope>
</reference>
<evidence type="ECO:0000256" key="3">
    <source>
        <dbReference type="ARBA" id="ARBA00022917"/>
    </source>
</evidence>
<dbReference type="PANTHER" id="PTHR21681">
    <property type="entry name" value="EUKARYOTIC TRANSLATION INITIATION FACTOR 3 SUBUNIT J"/>
    <property type="match status" value="1"/>
</dbReference>
<dbReference type="PANTHER" id="PTHR21681:SF0">
    <property type="entry name" value="EUKARYOTIC TRANSLATION INITIATION FACTOR 3 SUBUNIT J"/>
    <property type="match status" value="1"/>
</dbReference>
<feature type="compositionally biased region" description="Basic and acidic residues" evidence="4">
    <location>
        <begin position="63"/>
        <end position="72"/>
    </location>
</feature>
<dbReference type="Pfam" id="PF08597">
    <property type="entry name" value="eIF3_subunit"/>
    <property type="match status" value="1"/>
</dbReference>
<feature type="region of interest" description="Disordered" evidence="4">
    <location>
        <begin position="56"/>
        <end position="96"/>
    </location>
</feature>
<evidence type="ECO:0000256" key="2">
    <source>
        <dbReference type="ARBA" id="ARBA00022540"/>
    </source>
</evidence>
<dbReference type="FunCoup" id="A0A2K1JR65">
    <property type="interactions" value="4193"/>
</dbReference>
<dbReference type="Gramene" id="Pp3c12_15100V3.1">
    <property type="protein sequence ID" value="Pp3c12_15100V3.1"/>
    <property type="gene ID" value="Pp3c12_15100"/>
</dbReference>
<feature type="compositionally biased region" description="Basic and acidic residues" evidence="4">
    <location>
        <begin position="79"/>
        <end position="93"/>
    </location>
</feature>
<keyword evidence="3" id="KW-0648">Protein biosynthesis</keyword>
<evidence type="ECO:0000256" key="4">
    <source>
        <dbReference type="SAM" id="MobiDB-lite"/>
    </source>
</evidence>
<protein>
    <submittedName>
        <fullName evidence="5 6">Uncharacterized protein</fullName>
    </submittedName>
</protein>
<dbReference type="InterPro" id="IPR013906">
    <property type="entry name" value="eIF3j"/>
</dbReference>
<dbReference type="EMBL" id="ABEU02000012">
    <property type="protein sequence ID" value="PNR43936.1"/>
    <property type="molecule type" value="Genomic_DNA"/>
</dbReference>
<dbReference type="Gene3D" id="1.10.246.60">
    <property type="entry name" value="Eukaryotic translation initiation factor 3 like domains"/>
    <property type="match status" value="1"/>
</dbReference>
<evidence type="ECO:0000256" key="1">
    <source>
        <dbReference type="ARBA" id="ARBA00022490"/>
    </source>
</evidence>
<dbReference type="EnsemblPlants" id="Pp3c12_15100V3.2">
    <property type="protein sequence ID" value="Pp3c12_15100V3.2"/>
    <property type="gene ID" value="Pp3c12_15100"/>
</dbReference>
<evidence type="ECO:0000313" key="7">
    <source>
        <dbReference type="Proteomes" id="UP000006727"/>
    </source>
</evidence>
<accession>A0A2K1JR65</accession>
<keyword evidence="7" id="KW-1185">Reference proteome</keyword>
<dbReference type="InParanoid" id="A0A2K1JR65"/>
<dbReference type="InterPro" id="IPR023194">
    <property type="entry name" value="eIF3-like_dom_sf"/>
</dbReference>
<reference evidence="5 7" key="1">
    <citation type="journal article" date="2008" name="Science">
        <title>The Physcomitrella genome reveals evolutionary insights into the conquest of land by plants.</title>
        <authorList>
            <person name="Rensing S."/>
            <person name="Lang D."/>
            <person name="Zimmer A."/>
            <person name="Terry A."/>
            <person name="Salamov A."/>
            <person name="Shapiro H."/>
            <person name="Nishiyama T."/>
            <person name="Perroud P.-F."/>
            <person name="Lindquist E."/>
            <person name="Kamisugi Y."/>
            <person name="Tanahashi T."/>
            <person name="Sakakibara K."/>
            <person name="Fujita T."/>
            <person name="Oishi K."/>
            <person name="Shin-I T."/>
            <person name="Kuroki Y."/>
            <person name="Toyoda A."/>
            <person name="Suzuki Y."/>
            <person name="Hashimoto A."/>
            <person name="Yamaguchi K."/>
            <person name="Sugano A."/>
            <person name="Kohara Y."/>
            <person name="Fujiyama A."/>
            <person name="Anterola A."/>
            <person name="Aoki S."/>
            <person name="Ashton N."/>
            <person name="Barbazuk W.B."/>
            <person name="Barker E."/>
            <person name="Bennetzen J."/>
            <person name="Bezanilla M."/>
            <person name="Blankenship R."/>
            <person name="Cho S.H."/>
            <person name="Dutcher S."/>
            <person name="Estelle M."/>
            <person name="Fawcett J.A."/>
            <person name="Gundlach H."/>
            <person name="Hanada K."/>
            <person name="Heyl A."/>
            <person name="Hicks K.A."/>
            <person name="Hugh J."/>
            <person name="Lohr M."/>
            <person name="Mayer K."/>
            <person name="Melkozernov A."/>
            <person name="Murata T."/>
            <person name="Nelson D."/>
            <person name="Pils B."/>
            <person name="Prigge M."/>
            <person name="Reiss B."/>
            <person name="Renner T."/>
            <person name="Rombauts S."/>
            <person name="Rushton P."/>
            <person name="Sanderfoot A."/>
            <person name="Schween G."/>
            <person name="Shiu S.-H."/>
            <person name="Stueber K."/>
            <person name="Theodoulou F.L."/>
            <person name="Tu H."/>
            <person name="Van de Peer Y."/>
            <person name="Verrier P.J."/>
            <person name="Waters E."/>
            <person name="Wood A."/>
            <person name="Yang L."/>
            <person name="Cove D."/>
            <person name="Cuming A."/>
            <person name="Hasebe M."/>
            <person name="Lucas S."/>
            <person name="Mishler D.B."/>
            <person name="Reski R."/>
            <person name="Grigoriev I."/>
            <person name="Quatrano R.S."/>
            <person name="Boore J.L."/>
        </authorList>
    </citation>
    <scope>NUCLEOTIDE SEQUENCE [LARGE SCALE GENOMIC DNA]</scope>
    <source>
        <strain evidence="6 7">cv. Gransden 2004</strain>
    </source>
</reference>
<gene>
    <name evidence="5" type="ORF">PHYPA_016319</name>
</gene>
<dbReference type="GO" id="GO:0003743">
    <property type="term" value="F:translation initiation factor activity"/>
    <property type="evidence" value="ECO:0007669"/>
    <property type="project" value="UniProtKB-KW"/>
</dbReference>
<proteinExistence type="predicted"/>
<dbReference type="STRING" id="3218.A0A2K1JR65"/>
<dbReference type="EnsemblPlants" id="Pp3c12_15100V3.1">
    <property type="protein sequence ID" value="Pp3c12_15100V3.1"/>
    <property type="gene ID" value="Pp3c12_15100"/>
</dbReference>
<feature type="region of interest" description="Disordered" evidence="4">
    <location>
        <begin position="192"/>
        <end position="214"/>
    </location>
</feature>
<keyword evidence="1" id="KW-0963">Cytoplasm</keyword>
<dbReference type="AlphaFoldDB" id="A0A2K1JR65"/>
<evidence type="ECO:0000313" key="5">
    <source>
        <dbReference type="EMBL" id="PNR43936.1"/>
    </source>
</evidence>
<reference evidence="5 7" key="2">
    <citation type="journal article" date="2018" name="Plant J.">
        <title>The Physcomitrella patens chromosome-scale assembly reveals moss genome structure and evolution.</title>
        <authorList>
            <person name="Lang D."/>
            <person name="Ullrich K.K."/>
            <person name="Murat F."/>
            <person name="Fuchs J."/>
            <person name="Jenkins J."/>
            <person name="Haas F.B."/>
            <person name="Piednoel M."/>
            <person name="Gundlach H."/>
            <person name="Van Bel M."/>
            <person name="Meyberg R."/>
            <person name="Vives C."/>
            <person name="Morata J."/>
            <person name="Symeonidi A."/>
            <person name="Hiss M."/>
            <person name="Muchero W."/>
            <person name="Kamisugi Y."/>
            <person name="Saleh O."/>
            <person name="Blanc G."/>
            <person name="Decker E.L."/>
            <person name="van Gessel N."/>
            <person name="Grimwood J."/>
            <person name="Hayes R.D."/>
            <person name="Graham S.W."/>
            <person name="Gunter L.E."/>
            <person name="McDaniel S.F."/>
            <person name="Hoernstein S.N.W."/>
            <person name="Larsson A."/>
            <person name="Li F.W."/>
            <person name="Perroud P.F."/>
            <person name="Phillips J."/>
            <person name="Ranjan P."/>
            <person name="Rokshar D.S."/>
            <person name="Rothfels C.J."/>
            <person name="Schneider L."/>
            <person name="Shu S."/>
            <person name="Stevenson D.W."/>
            <person name="Thummler F."/>
            <person name="Tillich M."/>
            <person name="Villarreal Aguilar J.C."/>
            <person name="Widiez T."/>
            <person name="Wong G.K."/>
            <person name="Wymore A."/>
            <person name="Zhang Y."/>
            <person name="Zimmer A.D."/>
            <person name="Quatrano R.S."/>
            <person name="Mayer K.F.X."/>
            <person name="Goodstein D."/>
            <person name="Casacuberta J.M."/>
            <person name="Vandepoele K."/>
            <person name="Reski R."/>
            <person name="Cuming A.C."/>
            <person name="Tuskan G.A."/>
            <person name="Maumus F."/>
            <person name="Salse J."/>
            <person name="Schmutz J."/>
            <person name="Rensing S.A."/>
        </authorList>
    </citation>
    <scope>NUCLEOTIDE SEQUENCE [LARGE SCALE GENOMIC DNA]</scope>
    <source>
        <strain evidence="6 7">cv. Gransden 2004</strain>
    </source>
</reference>
<evidence type="ECO:0000313" key="6">
    <source>
        <dbReference type="EnsemblPlants" id="Pp3c12_15100V3.1"/>
    </source>
</evidence>
<dbReference type="FunFam" id="1.10.246.60:FF:000002">
    <property type="entry name" value="Eukaryotic translation initiation factor 3 subunit J"/>
    <property type="match status" value="1"/>
</dbReference>